<dbReference type="KEGG" id="afl:Aflv_1636"/>
<dbReference type="Proteomes" id="UP000000742">
    <property type="component" value="Chromosome"/>
</dbReference>
<organism evidence="1 2">
    <name type="scientific">Anoxybacillus flavithermus (strain DSM 21510 / WK1)</name>
    <dbReference type="NCBI Taxonomy" id="491915"/>
    <lineage>
        <taxon>Bacteria</taxon>
        <taxon>Bacillati</taxon>
        <taxon>Bacillota</taxon>
        <taxon>Bacilli</taxon>
        <taxon>Bacillales</taxon>
        <taxon>Anoxybacillaceae</taxon>
        <taxon>Anoxybacillus</taxon>
    </lineage>
</organism>
<dbReference type="STRING" id="491915.Aflv_1636"/>
<name>B7GJY8_ANOFW</name>
<dbReference type="AlphaFoldDB" id="B7GJY8"/>
<dbReference type="HOGENOM" id="CLU_3414482_0_0_9"/>
<gene>
    <name evidence="1" type="ordered locus">Aflv_1636</name>
</gene>
<reference evidence="1 2" key="1">
    <citation type="journal article" date="2008" name="Genome Biol.">
        <title>Encapsulated in silica: genome, proteome and physiology of the thermophilic bacterium Anoxybacillus flavithermus WK1.</title>
        <authorList>
            <person name="Saw J.H."/>
            <person name="Mountain B.W."/>
            <person name="Feng L."/>
            <person name="Omelchenko M.V."/>
            <person name="Hou S."/>
            <person name="Saito J.A."/>
            <person name="Stott M.B."/>
            <person name="Li D."/>
            <person name="Zhao G."/>
            <person name="Wu J."/>
            <person name="Galperin M.Y."/>
            <person name="Koonin E.V."/>
            <person name="Makarova K.S."/>
            <person name="Wolf Y.I."/>
            <person name="Rigden D.J."/>
            <person name="Dunfield P.F."/>
            <person name="Wang L."/>
            <person name="Alam M."/>
        </authorList>
    </citation>
    <scope>NUCLEOTIDE SEQUENCE [LARGE SCALE GENOMIC DNA]</scope>
    <source>
        <strain evidence="2">DSM 21510 / WK1</strain>
    </source>
</reference>
<protein>
    <submittedName>
        <fullName evidence="1">Uncharacterized protein</fullName>
    </submittedName>
</protein>
<evidence type="ECO:0000313" key="2">
    <source>
        <dbReference type="Proteomes" id="UP000000742"/>
    </source>
</evidence>
<proteinExistence type="predicted"/>
<accession>B7GJY8</accession>
<evidence type="ECO:0000313" key="1">
    <source>
        <dbReference type="EMBL" id="ACJ34001.1"/>
    </source>
</evidence>
<sequence length="27" mass="3316">MFVSTNDDYDIEDKPEFVKVVQKQRRK</sequence>
<dbReference type="EMBL" id="CP000922">
    <property type="protein sequence ID" value="ACJ34001.1"/>
    <property type="molecule type" value="Genomic_DNA"/>
</dbReference>